<dbReference type="Pfam" id="PF01213">
    <property type="entry name" value="CAP_N-CM"/>
    <property type="match status" value="1"/>
</dbReference>
<dbReference type="InterPro" id="IPR013992">
    <property type="entry name" value="Adenylate_cyclase-assoc_CAP_N"/>
</dbReference>
<reference evidence="3" key="1">
    <citation type="journal article" date="2023" name="Mol. Biol. Evol.">
        <title>Third-Generation Sequencing Reveals the Adaptive Role of the Epigenome in Three Deep-Sea Polychaetes.</title>
        <authorList>
            <person name="Perez M."/>
            <person name="Aroh O."/>
            <person name="Sun Y."/>
            <person name="Lan Y."/>
            <person name="Juniper S.K."/>
            <person name="Young C.R."/>
            <person name="Angers B."/>
            <person name="Qian P.Y."/>
        </authorList>
    </citation>
    <scope>NUCLEOTIDE SEQUENCE</scope>
    <source>
        <strain evidence="3">P08H-3</strain>
    </source>
</reference>
<name>A0AAD9NF54_9ANNE</name>
<comment type="caution">
    <text evidence="3">The sequence shown here is derived from an EMBL/GenBank/DDBJ whole genome shotgun (WGS) entry which is preliminary data.</text>
</comment>
<dbReference type="PROSITE" id="PS01088">
    <property type="entry name" value="CAP_1"/>
    <property type="match status" value="1"/>
</dbReference>
<dbReference type="PANTHER" id="PTHR10652">
    <property type="entry name" value="ADENYLYL CYCLASE-ASSOCIATED PROTEIN"/>
    <property type="match status" value="1"/>
</dbReference>
<dbReference type="PANTHER" id="PTHR10652:SF0">
    <property type="entry name" value="ADENYLYL CYCLASE-ASSOCIATED PROTEIN"/>
    <property type="match status" value="1"/>
</dbReference>
<dbReference type="GO" id="GO:0003779">
    <property type="term" value="F:actin binding"/>
    <property type="evidence" value="ECO:0007669"/>
    <property type="project" value="InterPro"/>
</dbReference>
<dbReference type="InterPro" id="IPR018106">
    <property type="entry name" value="CAP_CS_N"/>
</dbReference>
<dbReference type="GO" id="GO:0019933">
    <property type="term" value="P:cAMP-mediated signaling"/>
    <property type="evidence" value="ECO:0007669"/>
    <property type="project" value="TreeGrafter"/>
</dbReference>
<dbReference type="GO" id="GO:0007015">
    <property type="term" value="P:actin filament organization"/>
    <property type="evidence" value="ECO:0007669"/>
    <property type="project" value="TreeGrafter"/>
</dbReference>
<organism evidence="3 4">
    <name type="scientific">Paralvinella palmiformis</name>
    <dbReference type="NCBI Taxonomy" id="53620"/>
    <lineage>
        <taxon>Eukaryota</taxon>
        <taxon>Metazoa</taxon>
        <taxon>Spiralia</taxon>
        <taxon>Lophotrochozoa</taxon>
        <taxon>Annelida</taxon>
        <taxon>Polychaeta</taxon>
        <taxon>Sedentaria</taxon>
        <taxon>Canalipalpata</taxon>
        <taxon>Terebellida</taxon>
        <taxon>Terebelliformia</taxon>
        <taxon>Alvinellidae</taxon>
        <taxon>Paralvinella</taxon>
    </lineage>
</organism>
<dbReference type="Proteomes" id="UP001208570">
    <property type="component" value="Unassembled WGS sequence"/>
</dbReference>
<evidence type="ECO:0000313" key="4">
    <source>
        <dbReference type="Proteomes" id="UP001208570"/>
    </source>
</evidence>
<dbReference type="Gene3D" id="1.25.40.330">
    <property type="entry name" value="Adenylate cyclase-associated CAP, N-terminal domain"/>
    <property type="match status" value="1"/>
</dbReference>
<dbReference type="EMBL" id="JAODUP010000040">
    <property type="protein sequence ID" value="KAK2166283.1"/>
    <property type="molecule type" value="Genomic_DNA"/>
</dbReference>
<dbReference type="GO" id="GO:0000902">
    <property type="term" value="P:cell morphogenesis"/>
    <property type="evidence" value="ECO:0007669"/>
    <property type="project" value="TreeGrafter"/>
</dbReference>
<proteinExistence type="predicted"/>
<dbReference type="SUPFAM" id="SSF101278">
    <property type="entry name" value="N-terminal domain of adenylylcyclase associated protein, CAP"/>
    <property type="match status" value="1"/>
</dbReference>
<dbReference type="InterPro" id="IPR001837">
    <property type="entry name" value="Adenylate_cyclase-assoc_CAP"/>
</dbReference>
<feature type="region of interest" description="Disordered" evidence="1">
    <location>
        <begin position="102"/>
        <end position="131"/>
    </location>
</feature>
<evidence type="ECO:0000313" key="3">
    <source>
        <dbReference type="EMBL" id="KAK2166283.1"/>
    </source>
</evidence>
<gene>
    <name evidence="3" type="ORF">LSH36_40g12005</name>
</gene>
<feature type="domain" description="CAP N-terminal" evidence="2">
    <location>
        <begin position="245"/>
        <end position="303"/>
    </location>
</feature>
<keyword evidence="4" id="KW-1185">Reference proteome</keyword>
<evidence type="ECO:0000259" key="2">
    <source>
        <dbReference type="Pfam" id="PF21938"/>
    </source>
</evidence>
<protein>
    <recommendedName>
        <fullName evidence="2">CAP N-terminal domain-containing protein</fullName>
    </recommendedName>
</protein>
<dbReference type="InterPro" id="IPR036222">
    <property type="entry name" value="CAP_N_sf"/>
</dbReference>
<dbReference type="InterPro" id="IPR053950">
    <property type="entry name" value="CAP_N"/>
</dbReference>
<feature type="compositionally biased region" description="Polar residues" evidence="1">
    <location>
        <begin position="107"/>
        <end position="131"/>
    </location>
</feature>
<dbReference type="Pfam" id="PF21938">
    <property type="entry name" value="CAP_N"/>
    <property type="match status" value="1"/>
</dbReference>
<feature type="region of interest" description="Disordered" evidence="1">
    <location>
        <begin position="1"/>
        <end position="60"/>
    </location>
</feature>
<dbReference type="GO" id="GO:0008179">
    <property type="term" value="F:adenylate cyclase binding"/>
    <property type="evidence" value="ECO:0007669"/>
    <property type="project" value="TreeGrafter"/>
</dbReference>
<accession>A0AAD9NF54</accession>
<sequence length="303" mass="32496">MSKSSFRDLCCFGSEKSRTPSPPPQTRSSPPKQPVFEENGKQSQTTGSVPSATSVHVRQSVQGKAVNQVTPPLAAAVGQNGDKVPKTCDRTAVGSEEVQVVIKSDTETSPPTSDRRSLSNTVADTQSHQSALKLSTSRLPADFDLTSPEVVEFLLIEAREALASGNLSTAMEAQISSLVTRLEAVTNRLESVAAKNSSSGSAGSVSNEIDIQLLIGYQAKLVKEALDAQRQFLVIASRSKVPSQEFVSKNRKSQFFNHLSGIGSSVPALGWVAVSPTPGPFVKEMTDSGQFYLNRVLRDFKEK</sequence>
<dbReference type="AlphaFoldDB" id="A0AAD9NF54"/>
<evidence type="ECO:0000256" key="1">
    <source>
        <dbReference type="SAM" id="MobiDB-lite"/>
    </source>
</evidence>
<feature type="compositionally biased region" description="Polar residues" evidence="1">
    <location>
        <begin position="41"/>
        <end position="60"/>
    </location>
</feature>
<dbReference type="GO" id="GO:0005737">
    <property type="term" value="C:cytoplasm"/>
    <property type="evidence" value="ECO:0007669"/>
    <property type="project" value="TreeGrafter"/>
</dbReference>